<comment type="subunit">
    <text evidence="5">Monomer. Associates with the 60S ribosomal subunit.</text>
</comment>
<comment type="caution">
    <text evidence="6">The sequence shown here is derived from an EMBL/GenBank/DDBJ whole genome shotgun (WGS) entry which is preliminary data.</text>
</comment>
<organism evidence="6 7">
    <name type="scientific">Puccinia sorghi</name>
    <dbReference type="NCBI Taxonomy" id="27349"/>
    <lineage>
        <taxon>Eukaryota</taxon>
        <taxon>Fungi</taxon>
        <taxon>Dikarya</taxon>
        <taxon>Basidiomycota</taxon>
        <taxon>Pucciniomycotina</taxon>
        <taxon>Pucciniomycetes</taxon>
        <taxon>Pucciniales</taxon>
        <taxon>Pucciniaceae</taxon>
        <taxon>Puccinia</taxon>
    </lineage>
</organism>
<dbReference type="AlphaFoldDB" id="A0A0L6UF24"/>
<dbReference type="GO" id="GO:0042273">
    <property type="term" value="P:ribosomal large subunit biogenesis"/>
    <property type="evidence" value="ECO:0007669"/>
    <property type="project" value="UniProtKB-UniRule"/>
</dbReference>
<evidence type="ECO:0000313" key="6">
    <source>
        <dbReference type="EMBL" id="KNZ46832.1"/>
    </source>
</evidence>
<comment type="subcellular location">
    <subcellularLocation>
        <location evidence="5">Cytoplasm</location>
    </subcellularLocation>
    <subcellularLocation>
        <location evidence="5">Nucleus</location>
        <location evidence="5">Nucleolus</location>
    </subcellularLocation>
    <text evidence="5">Shuttles between cytoplasm and nucleus/nucleolus.</text>
</comment>
<evidence type="ECO:0000256" key="1">
    <source>
        <dbReference type="ARBA" id="ARBA00022490"/>
    </source>
</evidence>
<dbReference type="EMBL" id="LAVV01012283">
    <property type="protein sequence ID" value="KNZ46832.1"/>
    <property type="molecule type" value="Genomic_DNA"/>
</dbReference>
<dbReference type="NCBIfam" id="TIGR00323">
    <property type="entry name" value="eIF-6"/>
    <property type="match status" value="1"/>
</dbReference>
<keyword evidence="5" id="KW-0690">Ribosome biogenesis</keyword>
<dbReference type="CDD" id="cd00527">
    <property type="entry name" value="IF6"/>
    <property type="match status" value="1"/>
</dbReference>
<evidence type="ECO:0000256" key="3">
    <source>
        <dbReference type="ARBA" id="ARBA00022917"/>
    </source>
</evidence>
<dbReference type="GO" id="GO:0003743">
    <property type="term" value="F:translation initiation factor activity"/>
    <property type="evidence" value="ECO:0007669"/>
    <property type="project" value="UniProtKB-UniRule"/>
</dbReference>
<dbReference type="Gene3D" id="3.75.10.10">
    <property type="entry name" value="L-arginine/glycine Amidinotransferase, Chain A"/>
    <property type="match status" value="1"/>
</dbReference>
<dbReference type="VEuPathDB" id="FungiDB:VP01_690g2"/>
<dbReference type="FunFam" id="3.75.10.10:FF:000001">
    <property type="entry name" value="Eukaryotic translation initiation factor 6"/>
    <property type="match status" value="1"/>
</dbReference>
<dbReference type="InterPro" id="IPR002769">
    <property type="entry name" value="eIF6"/>
</dbReference>
<evidence type="ECO:0000256" key="2">
    <source>
        <dbReference type="ARBA" id="ARBA00022540"/>
    </source>
</evidence>
<comment type="similarity">
    <text evidence="5">Belongs to the eIF-6 family.</text>
</comment>
<dbReference type="GO" id="GO:0000054">
    <property type="term" value="P:ribosomal subunit export from nucleus"/>
    <property type="evidence" value="ECO:0007669"/>
    <property type="project" value="UniProtKB-UniRule"/>
</dbReference>
<evidence type="ECO:0000256" key="5">
    <source>
        <dbReference type="HAMAP-Rule" id="MF_03132"/>
    </source>
</evidence>
<proteinExistence type="inferred from homology"/>
<dbReference type="Proteomes" id="UP000037035">
    <property type="component" value="Unassembled WGS sequence"/>
</dbReference>
<dbReference type="STRING" id="27349.A0A0L6UF24"/>
<reference evidence="6 7" key="1">
    <citation type="submission" date="2015-08" db="EMBL/GenBank/DDBJ databases">
        <title>Next Generation Sequencing and Analysis of the Genome of Puccinia sorghi L Schw, the Causal Agent of Maize Common Rust.</title>
        <authorList>
            <person name="Rochi L."/>
            <person name="Burguener G."/>
            <person name="Darino M."/>
            <person name="Turjanski A."/>
            <person name="Kreff E."/>
            <person name="Dieguez M.J."/>
            <person name="Sacco F."/>
        </authorList>
    </citation>
    <scope>NUCLEOTIDE SEQUENCE [LARGE SCALE GENOMIC DNA]</scope>
    <source>
        <strain evidence="6 7">RO10H11247</strain>
    </source>
</reference>
<sequence length="255" mass="27477">MAVRCRYESSSDVGVFANLTNSYCLASLSTGSTNFYSTFESELSEVIPVIHTTISGTRIIGRLTCGNRHGLLVPATTTDQELQHLRNSLPDTVAMQRVEERLSALGNVIACNDYVALVQSAFPWSSFPLPDIDRETEEIIADVLKVEVFRQTVANNVLVGSYCALSNKGALVHPKTTIQAQDELSSLLQVPLVAGTVNRGSDVIGAGLVVNDWCAFIGLDTSATEVSVIEATFKLQGQDTSAIAGMRDTLIDQYA</sequence>
<evidence type="ECO:0000256" key="4">
    <source>
        <dbReference type="ARBA" id="ARBA00023242"/>
    </source>
</evidence>
<comment type="PTM">
    <text evidence="5">Phosphorylation at Ser-185 and Ser-186 promotes nuclear export.</text>
</comment>
<dbReference type="PANTHER" id="PTHR10784">
    <property type="entry name" value="TRANSLATION INITIATION FACTOR 6"/>
    <property type="match status" value="1"/>
</dbReference>
<keyword evidence="3 5" id="KW-0648">Protein biosynthesis</keyword>
<dbReference type="GO" id="GO:0043023">
    <property type="term" value="F:ribosomal large subunit binding"/>
    <property type="evidence" value="ECO:0007669"/>
    <property type="project" value="UniProtKB-UniRule"/>
</dbReference>
<keyword evidence="1 5" id="KW-0963">Cytoplasm</keyword>
<dbReference type="SUPFAM" id="SSF55909">
    <property type="entry name" value="Pentein"/>
    <property type="match status" value="1"/>
</dbReference>
<keyword evidence="2 5" id="KW-0396">Initiation factor</keyword>
<feature type="modified residue" description="Phosphoserine; by CK1" evidence="5">
    <location>
        <position position="185"/>
    </location>
</feature>
<accession>A0A0L6UF24</accession>
<dbReference type="GO" id="GO:0005737">
    <property type="term" value="C:cytoplasm"/>
    <property type="evidence" value="ECO:0007669"/>
    <property type="project" value="UniProtKB-SubCell"/>
</dbReference>
<dbReference type="HAMAP" id="MF_00032">
    <property type="entry name" value="eIF_6"/>
    <property type="match status" value="1"/>
</dbReference>
<dbReference type="SMART" id="SM00654">
    <property type="entry name" value="eIF6"/>
    <property type="match status" value="1"/>
</dbReference>
<gene>
    <name evidence="5" type="primary">TIF6</name>
    <name evidence="6" type="ORF">VP01_690g2</name>
</gene>
<dbReference type="OrthoDB" id="4155914at2759"/>
<keyword evidence="4 5" id="KW-0539">Nucleus</keyword>
<dbReference type="Pfam" id="PF01912">
    <property type="entry name" value="eIF-6"/>
    <property type="match status" value="1"/>
</dbReference>
<name>A0A0L6UF24_9BASI</name>
<evidence type="ECO:0000313" key="7">
    <source>
        <dbReference type="Proteomes" id="UP000037035"/>
    </source>
</evidence>
<keyword evidence="7" id="KW-1185">Reference proteome</keyword>
<keyword evidence="5" id="KW-0597">Phosphoprotein</keyword>
<dbReference type="PIRSF" id="PIRSF006413">
    <property type="entry name" value="IF-6"/>
    <property type="match status" value="1"/>
</dbReference>
<feature type="modified residue" description="Phosphoserine; by CK1" evidence="5">
    <location>
        <position position="186"/>
    </location>
</feature>
<dbReference type="GO" id="GO:0042256">
    <property type="term" value="P:cytosolic ribosome assembly"/>
    <property type="evidence" value="ECO:0007669"/>
    <property type="project" value="UniProtKB-UniRule"/>
</dbReference>
<protein>
    <recommendedName>
        <fullName evidence="5">Eukaryotic translation initiation factor 6</fullName>
        <shortName evidence="5">eIF-6</shortName>
    </recommendedName>
</protein>
<dbReference type="GO" id="GO:0005730">
    <property type="term" value="C:nucleolus"/>
    <property type="evidence" value="ECO:0007669"/>
    <property type="project" value="UniProtKB-SubCell"/>
</dbReference>
<comment type="function">
    <text evidence="5">Binds to the 60S ribosomal subunit and prevents its association with the 40S ribosomal subunit to form the 80S initiation complex in the cytoplasm. Is also involved in ribosome biogenesis. Associates with pre-60S subunits in the nucleus and is involved in its nuclear export.</text>
</comment>